<dbReference type="AlphaFoldDB" id="A0A7W7QVB7"/>
<evidence type="ECO:0000313" key="2">
    <source>
        <dbReference type="EMBL" id="MBB4920425.1"/>
    </source>
</evidence>
<name>A0A7W7QVB7_9ACTN</name>
<sequence>MRRPGTLAAWCSTVAVIAACVTGCSAVPRETGAPMPELTRDMAEATLGKVVNGVSESGVTGFCSRHVRSAGSCAMLLDDALKRCLLPGGRPRVERAARIPQKGKSEGGWLLELHGRTADGQPYVSEFFVVRPAGEPPQAAFGVYWAGLGLAGSPFGPGNTKIPRHACPSSS</sequence>
<dbReference type="PROSITE" id="PS51257">
    <property type="entry name" value="PROKAR_LIPOPROTEIN"/>
    <property type="match status" value="1"/>
</dbReference>
<accession>A0A7W7QVB7</accession>
<organism evidence="2 3">
    <name type="scientific">Streptosporangium saharense</name>
    <dbReference type="NCBI Taxonomy" id="1706840"/>
    <lineage>
        <taxon>Bacteria</taxon>
        <taxon>Bacillati</taxon>
        <taxon>Actinomycetota</taxon>
        <taxon>Actinomycetes</taxon>
        <taxon>Streptosporangiales</taxon>
        <taxon>Streptosporangiaceae</taxon>
        <taxon>Streptosporangium</taxon>
    </lineage>
</organism>
<keyword evidence="1" id="KW-0732">Signal</keyword>
<feature type="chain" id="PRO_5031104794" description="Lipoprotein" evidence="1">
    <location>
        <begin position="27"/>
        <end position="171"/>
    </location>
</feature>
<gene>
    <name evidence="2" type="ORF">FHS44_007574</name>
</gene>
<proteinExistence type="predicted"/>
<dbReference type="Proteomes" id="UP000552644">
    <property type="component" value="Unassembled WGS sequence"/>
</dbReference>
<evidence type="ECO:0008006" key="4">
    <source>
        <dbReference type="Google" id="ProtNLM"/>
    </source>
</evidence>
<protein>
    <recommendedName>
        <fullName evidence="4">Lipoprotein</fullName>
    </recommendedName>
</protein>
<reference evidence="2 3" key="1">
    <citation type="submission" date="2020-08" db="EMBL/GenBank/DDBJ databases">
        <title>Genomic Encyclopedia of Type Strains, Phase III (KMG-III): the genomes of soil and plant-associated and newly described type strains.</title>
        <authorList>
            <person name="Whitman W."/>
        </authorList>
    </citation>
    <scope>NUCLEOTIDE SEQUENCE [LARGE SCALE GENOMIC DNA]</scope>
    <source>
        <strain evidence="2 3">CECT 8840</strain>
    </source>
</reference>
<evidence type="ECO:0000256" key="1">
    <source>
        <dbReference type="SAM" id="SignalP"/>
    </source>
</evidence>
<dbReference type="EMBL" id="JACHJP010000013">
    <property type="protein sequence ID" value="MBB4920425.1"/>
    <property type="molecule type" value="Genomic_DNA"/>
</dbReference>
<evidence type="ECO:0000313" key="3">
    <source>
        <dbReference type="Proteomes" id="UP000552644"/>
    </source>
</evidence>
<dbReference type="RefSeq" id="WP_184724560.1">
    <property type="nucleotide sequence ID" value="NZ_JACHJP010000013.1"/>
</dbReference>
<comment type="caution">
    <text evidence="2">The sequence shown here is derived from an EMBL/GenBank/DDBJ whole genome shotgun (WGS) entry which is preliminary data.</text>
</comment>
<feature type="signal peptide" evidence="1">
    <location>
        <begin position="1"/>
        <end position="26"/>
    </location>
</feature>
<keyword evidence="3" id="KW-1185">Reference proteome</keyword>